<protein>
    <recommendedName>
        <fullName evidence="2">Cohesin domain-containing protein</fullName>
    </recommendedName>
</protein>
<reference evidence="4" key="1">
    <citation type="submission" date="2017-09" db="EMBL/GenBank/DDBJ databases">
        <title>Depth-based differentiation of microbial function through sediment-hosted aquifers and enrichment of novel symbionts in the deep terrestrial subsurface.</title>
        <authorList>
            <person name="Probst A.J."/>
            <person name="Ladd B."/>
            <person name="Jarett J.K."/>
            <person name="Geller-Mcgrath D.E."/>
            <person name="Sieber C.M.K."/>
            <person name="Emerson J.B."/>
            <person name="Anantharaman K."/>
            <person name="Thomas B.C."/>
            <person name="Malmstrom R."/>
            <person name="Stieglmeier M."/>
            <person name="Klingl A."/>
            <person name="Woyke T."/>
            <person name="Ryan C.M."/>
            <person name="Banfield J.F."/>
        </authorList>
    </citation>
    <scope>NUCLEOTIDE SEQUENCE [LARGE SCALE GENOMIC DNA]</scope>
</reference>
<feature type="transmembrane region" description="Helical" evidence="1">
    <location>
        <begin position="247"/>
        <end position="268"/>
    </location>
</feature>
<dbReference type="GO" id="GO:0030246">
    <property type="term" value="F:carbohydrate binding"/>
    <property type="evidence" value="ECO:0007669"/>
    <property type="project" value="InterPro"/>
</dbReference>
<dbReference type="Proteomes" id="UP000231098">
    <property type="component" value="Unassembled WGS sequence"/>
</dbReference>
<dbReference type="AlphaFoldDB" id="A0A2H0XCM4"/>
<evidence type="ECO:0000313" key="4">
    <source>
        <dbReference type="Proteomes" id="UP000231098"/>
    </source>
</evidence>
<evidence type="ECO:0000259" key="2">
    <source>
        <dbReference type="Pfam" id="PF00963"/>
    </source>
</evidence>
<dbReference type="InterPro" id="IPR008965">
    <property type="entry name" value="CBM2/CBM3_carb-bd_dom_sf"/>
</dbReference>
<feature type="domain" description="Cohesin" evidence="2">
    <location>
        <begin position="50"/>
        <end position="149"/>
    </location>
</feature>
<gene>
    <name evidence="3" type="ORF">COT51_00185</name>
</gene>
<dbReference type="CDD" id="cd08547">
    <property type="entry name" value="Type_II_cohesin"/>
    <property type="match status" value="1"/>
</dbReference>
<proteinExistence type="predicted"/>
<evidence type="ECO:0000313" key="3">
    <source>
        <dbReference type="EMBL" id="PIS21919.1"/>
    </source>
</evidence>
<accession>A0A2H0XCM4</accession>
<dbReference type="EMBL" id="PEYV01000003">
    <property type="protein sequence ID" value="PIS21919.1"/>
    <property type="molecule type" value="Genomic_DNA"/>
</dbReference>
<dbReference type="Gene3D" id="2.60.40.680">
    <property type="match status" value="1"/>
</dbReference>
<comment type="caution">
    <text evidence="3">The sequence shown here is derived from an EMBL/GenBank/DDBJ whole genome shotgun (WGS) entry which is preliminary data.</text>
</comment>
<evidence type="ECO:0000256" key="1">
    <source>
        <dbReference type="SAM" id="Phobius"/>
    </source>
</evidence>
<dbReference type="InterPro" id="IPR002102">
    <property type="entry name" value="Cohesin_dom"/>
</dbReference>
<dbReference type="Pfam" id="PF00963">
    <property type="entry name" value="Cohesin"/>
    <property type="match status" value="1"/>
</dbReference>
<keyword evidence="1" id="KW-0472">Membrane</keyword>
<dbReference type="GO" id="GO:0000272">
    <property type="term" value="P:polysaccharide catabolic process"/>
    <property type="evidence" value="ECO:0007669"/>
    <property type="project" value="InterPro"/>
</dbReference>
<dbReference type="SUPFAM" id="SSF49384">
    <property type="entry name" value="Carbohydrate-binding domain"/>
    <property type="match status" value="1"/>
</dbReference>
<keyword evidence="1" id="KW-0812">Transmembrane</keyword>
<sequence length="286" mass="29275">MIFSDKLNKAMKKFLPILFSIVLSLFVLSPGEAYAISATMKTVPVSGNYDIGDTFTVAIRVNTGGQAINTVKAYLTFDTTLLKVNSISTAGSFVVGIWPENKYDNVAGTINLVGGVVPPGFTGADGLFATITFQALKAGVSQVNFSSSSAIRLLSDSSNVFDLTTSTSGVYTLVGGTGAGADDDTGDDDDYSDTSGSSGTSGGYHLACMNNACVSVSGSGANLNGCASAGASCSATAIDGGSVGPTALLGLAGLIFISLGTFSQLIHVSSMIKKSRVRSFEKSFYK</sequence>
<name>A0A2H0XCM4_UNCKA</name>
<keyword evidence="1" id="KW-1133">Transmembrane helix</keyword>
<organism evidence="3 4">
    <name type="scientific">candidate division WWE3 bacterium CG08_land_8_20_14_0_20_41_15</name>
    <dbReference type="NCBI Taxonomy" id="1975086"/>
    <lineage>
        <taxon>Bacteria</taxon>
        <taxon>Katanobacteria</taxon>
    </lineage>
</organism>